<dbReference type="Proteomes" id="UP001500034">
    <property type="component" value="Unassembled WGS sequence"/>
</dbReference>
<accession>A0ABP7Q7G4</accession>
<dbReference type="EMBL" id="BAABCQ010000047">
    <property type="protein sequence ID" value="GAA3977574.1"/>
    <property type="molecule type" value="Genomic_DNA"/>
</dbReference>
<proteinExistence type="predicted"/>
<protein>
    <submittedName>
        <fullName evidence="2">Uncharacterized protein</fullName>
    </submittedName>
</protein>
<reference evidence="3" key="1">
    <citation type="journal article" date="2019" name="Int. J. Syst. Evol. Microbiol.">
        <title>The Global Catalogue of Microorganisms (GCM) 10K type strain sequencing project: providing services to taxonomists for standard genome sequencing and annotation.</title>
        <authorList>
            <consortium name="The Broad Institute Genomics Platform"/>
            <consortium name="The Broad Institute Genome Sequencing Center for Infectious Disease"/>
            <person name="Wu L."/>
            <person name="Ma J."/>
        </authorList>
    </citation>
    <scope>NUCLEOTIDE SEQUENCE [LARGE SCALE GENOMIC DNA]</scope>
    <source>
        <strain evidence="3">JCM 17027</strain>
    </source>
</reference>
<gene>
    <name evidence="2" type="ORF">GCM10022384_29250</name>
</gene>
<evidence type="ECO:0000256" key="1">
    <source>
        <dbReference type="SAM" id="MobiDB-lite"/>
    </source>
</evidence>
<sequence length="110" mass="12229">MSTEQSPATKAPGVHPGLRLFPRPTTSVSTDARQSPKKDFNETLEGMKFLLEVTMDEGALAEDPTGELQRILRYWGGNLKHYAMRPGDGSVVYDSAYREVGRWSVEGRAE</sequence>
<evidence type="ECO:0000313" key="2">
    <source>
        <dbReference type="EMBL" id="GAA3977574.1"/>
    </source>
</evidence>
<feature type="region of interest" description="Disordered" evidence="1">
    <location>
        <begin position="1"/>
        <end position="39"/>
    </location>
</feature>
<feature type="compositionally biased region" description="Polar residues" evidence="1">
    <location>
        <begin position="24"/>
        <end position="33"/>
    </location>
</feature>
<comment type="caution">
    <text evidence="2">The sequence shown here is derived from an EMBL/GenBank/DDBJ whole genome shotgun (WGS) entry which is preliminary data.</text>
</comment>
<keyword evidence="3" id="KW-1185">Reference proteome</keyword>
<organism evidence="2 3">
    <name type="scientific">Streptomyces marokkonensis</name>
    <dbReference type="NCBI Taxonomy" id="324855"/>
    <lineage>
        <taxon>Bacteria</taxon>
        <taxon>Bacillati</taxon>
        <taxon>Actinomycetota</taxon>
        <taxon>Actinomycetes</taxon>
        <taxon>Kitasatosporales</taxon>
        <taxon>Streptomycetaceae</taxon>
        <taxon>Streptomyces</taxon>
    </lineage>
</organism>
<evidence type="ECO:0000313" key="3">
    <source>
        <dbReference type="Proteomes" id="UP001500034"/>
    </source>
</evidence>
<name>A0ABP7Q7G4_9ACTN</name>